<reference evidence="3 4" key="1">
    <citation type="submission" date="2015-02" db="EMBL/GenBank/DDBJ databases">
        <title>Draft genome sequences of ten Microbacterium spp. with emphasis on heavy metal contaminated environments.</title>
        <authorList>
            <person name="Corretto E."/>
        </authorList>
    </citation>
    <scope>NUCLEOTIDE SEQUENCE [LARGE SCALE GENOMIC DNA]</scope>
    <source>
        <strain evidence="3 4">SA35</strain>
    </source>
</reference>
<dbReference type="STRING" id="273678.RS84_03625"/>
<keyword evidence="4" id="KW-1185">Reference proteome</keyword>
<protein>
    <recommendedName>
        <fullName evidence="2">DUF1023 domain-containing protein</fullName>
    </recommendedName>
</protein>
<dbReference type="EMBL" id="JYJB01000010">
    <property type="protein sequence ID" value="KJL46980.1"/>
    <property type="molecule type" value="Genomic_DNA"/>
</dbReference>
<feature type="domain" description="DUF1023" evidence="2">
    <location>
        <begin position="315"/>
        <end position="482"/>
    </location>
</feature>
<feature type="compositionally biased region" description="Polar residues" evidence="1">
    <location>
        <begin position="591"/>
        <end position="604"/>
    </location>
</feature>
<dbReference type="SUPFAM" id="SSF53474">
    <property type="entry name" value="alpha/beta-Hydrolases"/>
    <property type="match status" value="1"/>
</dbReference>
<dbReference type="InterPro" id="IPR010427">
    <property type="entry name" value="DUF1023"/>
</dbReference>
<name>A0A0M2HJQ6_9MICO</name>
<dbReference type="ESTHER" id="9mico-a0a0m2hjq6">
    <property type="family name" value="Duf_1023"/>
</dbReference>
<dbReference type="Proteomes" id="UP000033900">
    <property type="component" value="Unassembled WGS sequence"/>
</dbReference>
<evidence type="ECO:0000259" key="2">
    <source>
        <dbReference type="Pfam" id="PF06259"/>
    </source>
</evidence>
<feature type="region of interest" description="Disordered" evidence="1">
    <location>
        <begin position="581"/>
        <end position="604"/>
    </location>
</feature>
<comment type="caution">
    <text evidence="3">The sequence shown here is derived from an EMBL/GenBank/DDBJ whole genome shotgun (WGS) entry which is preliminary data.</text>
</comment>
<proteinExistence type="predicted"/>
<sequence length="604" mass="64729">MTTIYVPPTIDPVERPEGTPAAAETLSSTLLSNAARISEFAEEAAALASPSYLWVGDAASAYSSHAAAFAEKHEPMAATLKRVARGVDVFAEQLRTLLSDHIDLNGEISTYRRDRKDLMADVDAADDVTEAEIAVLQERARRLTTRYSWLVSDISSFGQRVTANEDFLVQLFTGADTAAEAGQADGGIDPLALAAIGGMPAAGDGPKKMAEWWAGLTEAEQDALIAAYPERFGSADGLPSSARDDANRLLLDSDLTELRLKEEAGTLTSDERQRLENAEAAEKALKLADDYIVPGTDDKPGGTLWLYDPDAFDGDGRVAIGVGDLDTADDVSIQIPGIRTEMDDAPYYAQQAADLYESARYNGDGSSVATLFWLGYDTPAGDLLEWGEVPLERYAADGGDRLATAVDGLRASRADDPAHMTAIGHSYGSTATSYAATEHDLAVEDIALVGSPGTGPADSASDFSVGADHVYVGRNSSDLVATLGDEGWVGKDRLFDAGLGTDPSSEDFGAHRFEAEAVDRQRDTGTARGFGYDAPHYNTDDHVKYFDRDSESLYNLGRIVDGQADDINAAEHSYDRWWDFAQDPEADRTPTAKTPGSSKTGYRE</sequence>
<dbReference type="InterPro" id="IPR029058">
    <property type="entry name" value="AB_hydrolase_fold"/>
</dbReference>
<accession>A0A0M2HJQ6</accession>
<dbReference type="Pfam" id="PF06259">
    <property type="entry name" value="Abhydrolase_8"/>
    <property type="match status" value="1"/>
</dbReference>
<organism evidence="3 4">
    <name type="scientific">Microbacterium hydrocarbonoxydans</name>
    <dbReference type="NCBI Taxonomy" id="273678"/>
    <lineage>
        <taxon>Bacteria</taxon>
        <taxon>Bacillati</taxon>
        <taxon>Actinomycetota</taxon>
        <taxon>Actinomycetes</taxon>
        <taxon>Micrococcales</taxon>
        <taxon>Microbacteriaceae</taxon>
        <taxon>Microbacterium</taxon>
    </lineage>
</organism>
<dbReference type="OrthoDB" id="3259161at2"/>
<gene>
    <name evidence="3" type="ORF">RS84_03625</name>
</gene>
<evidence type="ECO:0000313" key="4">
    <source>
        <dbReference type="Proteomes" id="UP000033900"/>
    </source>
</evidence>
<dbReference type="RefSeq" id="WP_045259073.1">
    <property type="nucleotide sequence ID" value="NZ_JYJB01000010.1"/>
</dbReference>
<dbReference type="AlphaFoldDB" id="A0A0M2HJQ6"/>
<evidence type="ECO:0000256" key="1">
    <source>
        <dbReference type="SAM" id="MobiDB-lite"/>
    </source>
</evidence>
<dbReference type="PATRIC" id="fig|273678.4.peg.3618"/>
<evidence type="ECO:0000313" key="3">
    <source>
        <dbReference type="EMBL" id="KJL46980.1"/>
    </source>
</evidence>